<organism evidence="1 2">
    <name type="scientific">Antrihabitans stalactiti</name>
    <dbReference type="NCBI Taxonomy" id="2584121"/>
    <lineage>
        <taxon>Bacteria</taxon>
        <taxon>Bacillati</taxon>
        <taxon>Actinomycetota</taxon>
        <taxon>Actinomycetes</taxon>
        <taxon>Mycobacteriales</taxon>
        <taxon>Nocardiaceae</taxon>
        <taxon>Antrihabitans</taxon>
    </lineage>
</organism>
<evidence type="ECO:0000313" key="2">
    <source>
        <dbReference type="Proteomes" id="UP000535543"/>
    </source>
</evidence>
<gene>
    <name evidence="1" type="ORF">FGL95_30005</name>
</gene>
<dbReference type="InterPro" id="IPR023393">
    <property type="entry name" value="START-like_dom_sf"/>
</dbReference>
<dbReference type="Proteomes" id="UP000535543">
    <property type="component" value="Unassembled WGS sequence"/>
</dbReference>
<dbReference type="EMBL" id="VCQU01000016">
    <property type="protein sequence ID" value="NMN99262.1"/>
    <property type="molecule type" value="Genomic_DNA"/>
</dbReference>
<dbReference type="CDD" id="cd07821">
    <property type="entry name" value="PYR_PYL_RCAR_like"/>
    <property type="match status" value="1"/>
</dbReference>
<dbReference type="AlphaFoldDB" id="A0A848KRT8"/>
<dbReference type="RefSeq" id="WP_169594384.1">
    <property type="nucleotide sequence ID" value="NZ_VCQU01000016.1"/>
</dbReference>
<name>A0A848KRT8_9NOCA</name>
<reference evidence="1 2" key="1">
    <citation type="submission" date="2019-05" db="EMBL/GenBank/DDBJ databases">
        <authorList>
            <person name="Lee S.D."/>
        </authorList>
    </citation>
    <scope>NUCLEOTIDE SEQUENCE [LARGE SCALE GENOMIC DNA]</scope>
    <source>
        <strain evidence="1 2">YC2-7</strain>
    </source>
</reference>
<reference evidence="1 2" key="2">
    <citation type="submission" date="2020-06" db="EMBL/GenBank/DDBJ databases">
        <title>Antribacter stalactiti gen. nov., sp. nov., a new member of the family Nacardiaceae isolated from a cave.</title>
        <authorList>
            <person name="Kim I.S."/>
        </authorList>
    </citation>
    <scope>NUCLEOTIDE SEQUENCE [LARGE SCALE GENOMIC DNA]</scope>
    <source>
        <strain evidence="1 2">YC2-7</strain>
    </source>
</reference>
<sequence>MASYTVDTVIDAPRDVVYGIFADRENNGKFLPIKTRLKSEGKTERQGEGAVHFLGLGPVGVSEQITKLVPGERIEYKIVAGAPVKSHTGTILFSDSGKGTRVVYTMDSTPKLPVPEAVLKAGLKQLIGTFVNGVKREAARQPR</sequence>
<dbReference type="SUPFAM" id="SSF55961">
    <property type="entry name" value="Bet v1-like"/>
    <property type="match status" value="1"/>
</dbReference>
<proteinExistence type="predicted"/>
<protein>
    <submittedName>
        <fullName evidence="1">SRPBCC family protein</fullName>
    </submittedName>
</protein>
<keyword evidence="2" id="KW-1185">Reference proteome</keyword>
<dbReference type="Pfam" id="PF10604">
    <property type="entry name" value="Polyketide_cyc2"/>
    <property type="match status" value="1"/>
</dbReference>
<comment type="caution">
    <text evidence="1">The sequence shown here is derived from an EMBL/GenBank/DDBJ whole genome shotgun (WGS) entry which is preliminary data.</text>
</comment>
<accession>A0A848KRT8</accession>
<evidence type="ECO:0000313" key="1">
    <source>
        <dbReference type="EMBL" id="NMN99262.1"/>
    </source>
</evidence>
<dbReference type="InterPro" id="IPR019587">
    <property type="entry name" value="Polyketide_cyclase/dehydratase"/>
</dbReference>
<dbReference type="Gene3D" id="3.30.530.20">
    <property type="match status" value="1"/>
</dbReference>